<feature type="compositionally biased region" description="Polar residues" evidence="1">
    <location>
        <begin position="15"/>
        <end position="25"/>
    </location>
</feature>
<organism evidence="3">
    <name type="scientific">uncultured Gemmatimonadota bacterium</name>
    <dbReference type="NCBI Taxonomy" id="203437"/>
    <lineage>
        <taxon>Bacteria</taxon>
        <taxon>Pseudomonadati</taxon>
        <taxon>Gemmatimonadota</taxon>
        <taxon>environmental samples</taxon>
    </lineage>
</organism>
<dbReference type="AlphaFoldDB" id="A0A6J4N0I1"/>
<reference evidence="3" key="1">
    <citation type="submission" date="2020-02" db="EMBL/GenBank/DDBJ databases">
        <authorList>
            <person name="Meier V. D."/>
        </authorList>
    </citation>
    <scope>NUCLEOTIDE SEQUENCE</scope>
    <source>
        <strain evidence="3">AVDCRST_MAG89</strain>
    </source>
</reference>
<dbReference type="Gene3D" id="1.20.120.450">
    <property type="entry name" value="dinb family like domain"/>
    <property type="match status" value="1"/>
</dbReference>
<evidence type="ECO:0000256" key="1">
    <source>
        <dbReference type="SAM" id="MobiDB-lite"/>
    </source>
</evidence>
<gene>
    <name evidence="3" type="ORF">AVDCRST_MAG89-4654</name>
</gene>
<dbReference type="EMBL" id="CADCTV010000975">
    <property type="protein sequence ID" value="CAA9371704.1"/>
    <property type="molecule type" value="Genomic_DNA"/>
</dbReference>
<dbReference type="InterPro" id="IPR024775">
    <property type="entry name" value="DinB-like"/>
</dbReference>
<feature type="region of interest" description="Disordered" evidence="1">
    <location>
        <begin position="241"/>
        <end position="275"/>
    </location>
</feature>
<accession>A0A6J4N0I1</accession>
<dbReference type="Pfam" id="PF12867">
    <property type="entry name" value="DinB_2"/>
    <property type="match status" value="1"/>
</dbReference>
<name>A0A6J4N0I1_9BACT</name>
<evidence type="ECO:0000313" key="3">
    <source>
        <dbReference type="EMBL" id="CAA9371704.1"/>
    </source>
</evidence>
<feature type="region of interest" description="Disordered" evidence="1">
    <location>
        <begin position="1"/>
        <end position="25"/>
    </location>
</feature>
<dbReference type="SUPFAM" id="SSF109854">
    <property type="entry name" value="DinB/YfiT-like putative metalloenzymes"/>
    <property type="match status" value="1"/>
</dbReference>
<evidence type="ECO:0000259" key="2">
    <source>
        <dbReference type="Pfam" id="PF12867"/>
    </source>
</evidence>
<proteinExistence type="predicted"/>
<dbReference type="InterPro" id="IPR034660">
    <property type="entry name" value="DinB/YfiT-like"/>
</dbReference>
<protein>
    <recommendedName>
        <fullName evidence="2">DinB-like domain-containing protein</fullName>
    </recommendedName>
</protein>
<feature type="domain" description="DinB-like" evidence="2">
    <location>
        <begin position="94"/>
        <end position="219"/>
    </location>
</feature>
<sequence>MLTSHFVAGQPLRGTASSNDSENSSAGATLLRTCLENAGKRSVPGAGRGRCWSTLHELHPDIVSPRGCPAPCEEARADWSDMDTDSITGLIQNLERVHQRTRRVVLLIPPGDVEWSPMTGWFTFGGLVRHIAGLERWMFAENVHGRPSRYPGHGPELASGYAAVLEYYDRLHAESRSLFTALDEDALTRRVSTPAGASMAAWKWLRAMVEHEAHHRGQLYLMLSLRGVPAPPIFGLTSEEVQARSVTPDPDHVNESPPTGQHAQAAGAERGEGAE</sequence>